<dbReference type="Proteomes" id="UP001500218">
    <property type="component" value="Unassembled WGS sequence"/>
</dbReference>
<sequence length="437" mass="48060">MTASVLSRAGADLSTARESLARAAQRVEDLLGALPVPGLRSLEQRDRAAAAHNEVRAHRVDFMATHATEVYDELTGGRTRDLRLDELVEAAAGAFPGLVPTAGQLAVERSRAQADKEGREIDQGIFLRGVLRCDLAGPHLLTAMLRPTTRALLLLPDFQRTGLIEMEAVRLERRDGVARLTMCRQDCLNAEDERQVDDMETAVDLALLDPAVRVGLIRGGEMTHPRYQGRRVFSAGINLKKLSAGEIPLVGFLLRRELGYLHKIRRGLCPREPEQWHAPYLDKPWVGAIDTFAIGGGTQLALLFDHVIAASDAYFSLPAAREGIIPGVANLRFTRIAGARLSRQVILQGRRILATDPEAHLLVDEVVEPAAMDDAVERALTRLDGAAVVANRRMVNFAEESLADFRAYVGEFTVQQALRIYGEDVIDKVDRFSGRSE</sequence>
<organism evidence="1 2">
    <name type="scientific">Luedemannella flava</name>
    <dbReference type="NCBI Taxonomy" id="349316"/>
    <lineage>
        <taxon>Bacteria</taxon>
        <taxon>Bacillati</taxon>
        <taxon>Actinomycetota</taxon>
        <taxon>Actinomycetes</taxon>
        <taxon>Micromonosporales</taxon>
        <taxon>Micromonosporaceae</taxon>
        <taxon>Luedemannella</taxon>
    </lineage>
</organism>
<name>A0ABN2LD86_9ACTN</name>
<evidence type="ECO:0000313" key="1">
    <source>
        <dbReference type="EMBL" id="GAA1784559.1"/>
    </source>
</evidence>
<dbReference type="RefSeq" id="WP_344125427.1">
    <property type="nucleotide sequence ID" value="NZ_BAAALT010000004.1"/>
</dbReference>
<dbReference type="EMBL" id="BAAALT010000004">
    <property type="protein sequence ID" value="GAA1784559.1"/>
    <property type="molecule type" value="Genomic_DNA"/>
</dbReference>
<dbReference type="NCBIfam" id="NF042432">
    <property type="entry name" value="DHPACoAdixog_DpgC"/>
    <property type="match status" value="1"/>
</dbReference>
<dbReference type="InterPro" id="IPR029045">
    <property type="entry name" value="ClpP/crotonase-like_dom_sf"/>
</dbReference>
<dbReference type="PANTHER" id="PTHR11941">
    <property type="entry name" value="ENOYL-COA HYDRATASE-RELATED"/>
    <property type="match status" value="1"/>
</dbReference>
<dbReference type="Gene3D" id="3.90.226.10">
    <property type="entry name" value="2-enoyl-CoA Hydratase, Chain A, domain 1"/>
    <property type="match status" value="1"/>
</dbReference>
<evidence type="ECO:0008006" key="3">
    <source>
        <dbReference type="Google" id="ProtNLM"/>
    </source>
</evidence>
<accession>A0ABN2LD86</accession>
<dbReference type="SUPFAM" id="SSF52096">
    <property type="entry name" value="ClpP/crotonase"/>
    <property type="match status" value="1"/>
</dbReference>
<proteinExistence type="predicted"/>
<comment type="caution">
    <text evidence="1">The sequence shown here is derived from an EMBL/GenBank/DDBJ whole genome shotgun (WGS) entry which is preliminary data.</text>
</comment>
<dbReference type="Pfam" id="PF00378">
    <property type="entry name" value="ECH_1"/>
    <property type="match status" value="1"/>
</dbReference>
<keyword evidence="2" id="KW-1185">Reference proteome</keyword>
<protein>
    <recommendedName>
        <fullName evidence="3">Enoyl-CoA hydratase/isomerase family protein</fullName>
    </recommendedName>
</protein>
<dbReference type="CDD" id="cd06558">
    <property type="entry name" value="crotonase-like"/>
    <property type="match status" value="1"/>
</dbReference>
<reference evidence="1 2" key="1">
    <citation type="journal article" date="2019" name="Int. J. Syst. Evol. Microbiol.">
        <title>The Global Catalogue of Microorganisms (GCM) 10K type strain sequencing project: providing services to taxonomists for standard genome sequencing and annotation.</title>
        <authorList>
            <consortium name="The Broad Institute Genomics Platform"/>
            <consortium name="The Broad Institute Genome Sequencing Center for Infectious Disease"/>
            <person name="Wu L."/>
            <person name="Ma J."/>
        </authorList>
    </citation>
    <scope>NUCLEOTIDE SEQUENCE [LARGE SCALE GENOMIC DNA]</scope>
    <source>
        <strain evidence="1 2">JCM 13250</strain>
    </source>
</reference>
<gene>
    <name evidence="1" type="ORF">GCM10009682_03390</name>
</gene>
<dbReference type="InterPro" id="IPR053482">
    <property type="entry name" value="DPA-CoA_Dioxygenase"/>
</dbReference>
<dbReference type="PANTHER" id="PTHR11941:SF54">
    <property type="entry name" value="ENOYL-COA HYDRATASE, MITOCHONDRIAL"/>
    <property type="match status" value="1"/>
</dbReference>
<dbReference type="Gene3D" id="1.20.58.1300">
    <property type="match status" value="1"/>
</dbReference>
<dbReference type="InterPro" id="IPR001753">
    <property type="entry name" value="Enoyl-CoA_hydra/iso"/>
</dbReference>
<evidence type="ECO:0000313" key="2">
    <source>
        <dbReference type="Proteomes" id="UP001500218"/>
    </source>
</evidence>